<keyword evidence="1" id="KW-0732">Signal</keyword>
<accession>A0A0C9U8H3</accession>
<organism evidence="2 3">
    <name type="scientific">Sphaerobolus stellatus (strain SS14)</name>
    <dbReference type="NCBI Taxonomy" id="990650"/>
    <lineage>
        <taxon>Eukaryota</taxon>
        <taxon>Fungi</taxon>
        <taxon>Dikarya</taxon>
        <taxon>Basidiomycota</taxon>
        <taxon>Agaricomycotina</taxon>
        <taxon>Agaricomycetes</taxon>
        <taxon>Phallomycetidae</taxon>
        <taxon>Geastrales</taxon>
        <taxon>Sphaerobolaceae</taxon>
        <taxon>Sphaerobolus</taxon>
    </lineage>
</organism>
<feature type="signal peptide" evidence="1">
    <location>
        <begin position="1"/>
        <end position="27"/>
    </location>
</feature>
<dbReference type="AlphaFoldDB" id="A0A0C9U8H3"/>
<evidence type="ECO:0000256" key="1">
    <source>
        <dbReference type="SAM" id="SignalP"/>
    </source>
</evidence>
<proteinExistence type="predicted"/>
<gene>
    <name evidence="2" type="ORF">M422DRAFT_267690</name>
</gene>
<reference evidence="2 3" key="1">
    <citation type="submission" date="2014-06" db="EMBL/GenBank/DDBJ databases">
        <title>Evolutionary Origins and Diversification of the Mycorrhizal Mutualists.</title>
        <authorList>
            <consortium name="DOE Joint Genome Institute"/>
            <consortium name="Mycorrhizal Genomics Consortium"/>
            <person name="Kohler A."/>
            <person name="Kuo A."/>
            <person name="Nagy L.G."/>
            <person name="Floudas D."/>
            <person name="Copeland A."/>
            <person name="Barry K.W."/>
            <person name="Cichocki N."/>
            <person name="Veneault-Fourrey C."/>
            <person name="LaButti K."/>
            <person name="Lindquist E.A."/>
            <person name="Lipzen A."/>
            <person name="Lundell T."/>
            <person name="Morin E."/>
            <person name="Murat C."/>
            <person name="Riley R."/>
            <person name="Ohm R."/>
            <person name="Sun H."/>
            <person name="Tunlid A."/>
            <person name="Henrissat B."/>
            <person name="Grigoriev I.V."/>
            <person name="Hibbett D.S."/>
            <person name="Martin F."/>
        </authorList>
    </citation>
    <scope>NUCLEOTIDE SEQUENCE [LARGE SCALE GENOMIC DNA]</scope>
    <source>
        <strain evidence="2 3">SS14</strain>
    </source>
</reference>
<dbReference type="EMBL" id="KN837255">
    <property type="protein sequence ID" value="KIJ30749.1"/>
    <property type="molecule type" value="Genomic_DNA"/>
</dbReference>
<protein>
    <submittedName>
        <fullName evidence="2">Uncharacterized protein</fullName>
    </submittedName>
</protein>
<sequence>MGFGSWIAKYGIWPRSISLSLFLVLFGDEDLRLGCVSDEDERVGYVDDEHMLIGGYAVWLDREIRFLVPVGLAWSLVLSLSQSFPIPVLVDRPCVQAGVDLAVRILPSFYCIPWSVGRVSRFVPSRSVEGPYLHPRPQVCPLPAIRYSYAPSSLRSLHPSIAFH</sequence>
<evidence type="ECO:0000313" key="3">
    <source>
        <dbReference type="Proteomes" id="UP000054279"/>
    </source>
</evidence>
<name>A0A0C9U8H3_SPHS4</name>
<evidence type="ECO:0000313" key="2">
    <source>
        <dbReference type="EMBL" id="KIJ30749.1"/>
    </source>
</evidence>
<dbReference type="Proteomes" id="UP000054279">
    <property type="component" value="Unassembled WGS sequence"/>
</dbReference>
<feature type="chain" id="PRO_5002203989" evidence="1">
    <location>
        <begin position="28"/>
        <end position="164"/>
    </location>
</feature>
<dbReference type="HOGENOM" id="CLU_1620116_0_0_1"/>
<keyword evidence="3" id="KW-1185">Reference proteome</keyword>